<comment type="caution">
    <text evidence="2">The sequence shown here is derived from an EMBL/GenBank/DDBJ whole genome shotgun (WGS) entry which is preliminary data.</text>
</comment>
<evidence type="ECO:0000256" key="1">
    <source>
        <dbReference type="SAM" id="MobiDB-lite"/>
    </source>
</evidence>
<feature type="compositionally biased region" description="Basic and acidic residues" evidence="1">
    <location>
        <begin position="169"/>
        <end position="178"/>
    </location>
</feature>
<reference evidence="2 3" key="1">
    <citation type="journal article" date="2013" name="Curr. Biol.">
        <title>The Genome of the Foraminiferan Reticulomyxa filosa.</title>
        <authorList>
            <person name="Glockner G."/>
            <person name="Hulsmann N."/>
            <person name="Schleicher M."/>
            <person name="Noegel A.A."/>
            <person name="Eichinger L."/>
            <person name="Gallinger C."/>
            <person name="Pawlowski J."/>
            <person name="Sierra R."/>
            <person name="Euteneuer U."/>
            <person name="Pillet L."/>
            <person name="Moustafa A."/>
            <person name="Platzer M."/>
            <person name="Groth M."/>
            <person name="Szafranski K."/>
            <person name="Schliwa M."/>
        </authorList>
    </citation>
    <scope>NUCLEOTIDE SEQUENCE [LARGE SCALE GENOMIC DNA]</scope>
</reference>
<dbReference type="AlphaFoldDB" id="X6MGF4"/>
<evidence type="ECO:0000313" key="3">
    <source>
        <dbReference type="Proteomes" id="UP000023152"/>
    </source>
</evidence>
<keyword evidence="3" id="KW-1185">Reference proteome</keyword>
<gene>
    <name evidence="2" type="ORF">RFI_24270</name>
</gene>
<proteinExistence type="predicted"/>
<evidence type="ECO:0000313" key="2">
    <source>
        <dbReference type="EMBL" id="ETO13103.1"/>
    </source>
</evidence>
<feature type="region of interest" description="Disordered" evidence="1">
    <location>
        <begin position="100"/>
        <end position="215"/>
    </location>
</feature>
<sequence length="215" mass="24992">MLDRMEVWEHRHEPTVCYSELQQHKGYELNVCFENEKMLAVDKPSCLTIHPTALYLRNSLLYMANHGYFSTSDHKRCQLYPHHPLSQPRQIPIRIYSKAPKHNKRQSHVTEKNAAEKSAEISEKKSTEISEESESKNQIEKEKEKEKVNENGENTKATEQKKKRKEKKKQTTLDKSDKVIQCILDSGGINRDCNSNNNNSNSDEDHNNSRSQHST</sequence>
<protein>
    <submittedName>
        <fullName evidence="2">Myb domain-containing protein</fullName>
    </submittedName>
</protein>
<organism evidence="2 3">
    <name type="scientific">Reticulomyxa filosa</name>
    <dbReference type="NCBI Taxonomy" id="46433"/>
    <lineage>
        <taxon>Eukaryota</taxon>
        <taxon>Sar</taxon>
        <taxon>Rhizaria</taxon>
        <taxon>Retaria</taxon>
        <taxon>Foraminifera</taxon>
        <taxon>Monothalamids</taxon>
        <taxon>Reticulomyxidae</taxon>
        <taxon>Reticulomyxa</taxon>
    </lineage>
</organism>
<feature type="compositionally biased region" description="Basic and acidic residues" evidence="1">
    <location>
        <begin position="108"/>
        <end position="150"/>
    </location>
</feature>
<dbReference type="EMBL" id="ASPP01020824">
    <property type="protein sequence ID" value="ETO13103.1"/>
    <property type="molecule type" value="Genomic_DNA"/>
</dbReference>
<dbReference type="Proteomes" id="UP000023152">
    <property type="component" value="Unassembled WGS sequence"/>
</dbReference>
<feature type="compositionally biased region" description="Low complexity" evidence="1">
    <location>
        <begin position="190"/>
        <end position="201"/>
    </location>
</feature>
<name>X6MGF4_RETFI</name>
<accession>X6MGF4</accession>